<dbReference type="HOGENOM" id="CLU_102660_0_0_1"/>
<keyword evidence="3" id="KW-1185">Reference proteome</keyword>
<evidence type="ECO:0000313" key="2">
    <source>
        <dbReference type="EMBL" id="ELU42659.1"/>
    </source>
</evidence>
<comment type="caution">
    <text evidence="2">The sequence shown here is derived from an EMBL/GenBank/DDBJ whole genome shotgun (WGS) entry which is preliminary data.</text>
</comment>
<protein>
    <submittedName>
        <fullName evidence="2">Uncharacterized protein</fullName>
    </submittedName>
</protein>
<feature type="transmembrane region" description="Helical" evidence="1">
    <location>
        <begin position="55"/>
        <end position="85"/>
    </location>
</feature>
<proteinExistence type="predicted"/>
<dbReference type="OrthoDB" id="3159333at2759"/>
<gene>
    <name evidence="2" type="ORF">AG1IA_03305</name>
</gene>
<evidence type="ECO:0000256" key="1">
    <source>
        <dbReference type="SAM" id="Phobius"/>
    </source>
</evidence>
<dbReference type="AlphaFoldDB" id="L8X207"/>
<reference evidence="2 3" key="1">
    <citation type="journal article" date="2013" name="Nat. Commun.">
        <title>The evolution and pathogenic mechanisms of the rice sheath blight pathogen.</title>
        <authorList>
            <person name="Zheng A."/>
            <person name="Lin R."/>
            <person name="Xu L."/>
            <person name="Qin P."/>
            <person name="Tang C."/>
            <person name="Ai P."/>
            <person name="Zhang D."/>
            <person name="Liu Y."/>
            <person name="Sun Z."/>
            <person name="Feng H."/>
            <person name="Wang Y."/>
            <person name="Chen Y."/>
            <person name="Liang X."/>
            <person name="Fu R."/>
            <person name="Li Q."/>
            <person name="Zhang J."/>
            <person name="Yu X."/>
            <person name="Xie Z."/>
            <person name="Ding L."/>
            <person name="Guan P."/>
            <person name="Tang J."/>
            <person name="Liang Y."/>
            <person name="Wang S."/>
            <person name="Deng Q."/>
            <person name="Li S."/>
            <person name="Zhu J."/>
            <person name="Wang L."/>
            <person name="Liu H."/>
            <person name="Li P."/>
        </authorList>
    </citation>
    <scope>NUCLEOTIDE SEQUENCE [LARGE SCALE GENOMIC DNA]</scope>
    <source>
        <strain evidence="3">AG-1 IA</strain>
    </source>
</reference>
<organism evidence="2 3">
    <name type="scientific">Thanatephorus cucumeris (strain AG1-IA)</name>
    <name type="common">Rice sheath blight fungus</name>
    <name type="synonym">Rhizoctonia solani</name>
    <dbReference type="NCBI Taxonomy" id="983506"/>
    <lineage>
        <taxon>Eukaryota</taxon>
        <taxon>Fungi</taxon>
        <taxon>Dikarya</taxon>
        <taxon>Basidiomycota</taxon>
        <taxon>Agaricomycotina</taxon>
        <taxon>Agaricomycetes</taxon>
        <taxon>Cantharellales</taxon>
        <taxon>Ceratobasidiaceae</taxon>
        <taxon>Rhizoctonia</taxon>
        <taxon>Rhizoctonia solani AG-1</taxon>
    </lineage>
</organism>
<keyword evidence="1" id="KW-1133">Transmembrane helix</keyword>
<accession>L8X207</accession>
<keyword evidence="1" id="KW-0472">Membrane</keyword>
<dbReference type="Proteomes" id="UP000011668">
    <property type="component" value="Unassembled WGS sequence"/>
</dbReference>
<name>L8X207_THACA</name>
<evidence type="ECO:0000313" key="3">
    <source>
        <dbReference type="Proteomes" id="UP000011668"/>
    </source>
</evidence>
<keyword evidence="1" id="KW-0812">Transmembrane</keyword>
<sequence>MKQGPIHTSAFLEPLPPDILQHREARNVLAALGACGAPGRLQTPDRILSPLHPPAVVFLVTSLFKMMFSVATLFLTALTASATIIAPPTIPRAMGDIIILQPPQGYVVRAGEAFALHYINKVRCSVIQLDSPADSCQKPSDSFVTYETEVGLQRAGRHNIRGIKQFHPITDVIKESITIPQHTQPGRYNLIITDHRTTFDKDTVENQALPSYRNQALNISITVAHADPYHKDLKEL</sequence>
<dbReference type="EMBL" id="AFRT01000773">
    <property type="protein sequence ID" value="ELU42659.1"/>
    <property type="molecule type" value="Genomic_DNA"/>
</dbReference>